<dbReference type="PROSITE" id="PS51007">
    <property type="entry name" value="CYTC"/>
    <property type="match status" value="1"/>
</dbReference>
<protein>
    <submittedName>
        <fullName evidence="10">Cytochrome C551</fullName>
    </submittedName>
</protein>
<dbReference type="InterPro" id="IPR051811">
    <property type="entry name" value="Cytochrome_c550/c551-like"/>
</dbReference>
<keyword evidence="4" id="KW-0249">Electron transport</keyword>
<evidence type="ECO:0000256" key="4">
    <source>
        <dbReference type="ARBA" id="ARBA00022982"/>
    </source>
</evidence>
<dbReference type="InterPro" id="IPR012218">
    <property type="entry name" value="Cyt_c_BACSU-c550-type"/>
</dbReference>
<feature type="chain" id="PRO_5039553543" evidence="8">
    <location>
        <begin position="21"/>
        <end position="118"/>
    </location>
</feature>
<evidence type="ECO:0000259" key="9">
    <source>
        <dbReference type="PROSITE" id="PS51007"/>
    </source>
</evidence>
<dbReference type="Gene3D" id="1.10.760.10">
    <property type="entry name" value="Cytochrome c-like domain"/>
    <property type="match status" value="1"/>
</dbReference>
<dbReference type="PROSITE" id="PS51257">
    <property type="entry name" value="PROKAR_LIPOPROTEIN"/>
    <property type="match status" value="1"/>
</dbReference>
<evidence type="ECO:0000256" key="3">
    <source>
        <dbReference type="ARBA" id="ARBA00022723"/>
    </source>
</evidence>
<dbReference type="AlphaFoldDB" id="A0A1E5LDP4"/>
<dbReference type="EMBL" id="MJEH01000033">
    <property type="protein sequence ID" value="OEH92213.1"/>
    <property type="molecule type" value="Genomic_DNA"/>
</dbReference>
<dbReference type="InterPro" id="IPR054782">
    <property type="entry name" value="Cytochro_C551"/>
</dbReference>
<dbReference type="Proteomes" id="UP000095209">
    <property type="component" value="Unassembled WGS sequence"/>
</dbReference>
<evidence type="ECO:0000256" key="5">
    <source>
        <dbReference type="ARBA" id="ARBA00023004"/>
    </source>
</evidence>
<dbReference type="InterPro" id="IPR009056">
    <property type="entry name" value="Cyt_c-like_dom"/>
</dbReference>
<dbReference type="InterPro" id="IPR036909">
    <property type="entry name" value="Cyt_c-like_dom_sf"/>
</dbReference>
<keyword evidence="2 6" id="KW-0349">Heme</keyword>
<dbReference type="PANTHER" id="PTHR37823">
    <property type="entry name" value="CYTOCHROME C-553-LIKE"/>
    <property type="match status" value="1"/>
</dbReference>
<evidence type="ECO:0000256" key="2">
    <source>
        <dbReference type="ARBA" id="ARBA00022617"/>
    </source>
</evidence>
<dbReference type="OrthoDB" id="7933886at2"/>
<dbReference type="RefSeq" id="WP_069717754.1">
    <property type="nucleotide sequence ID" value="NZ_MJEH01000033.1"/>
</dbReference>
<dbReference type="NCBIfam" id="NF045774">
    <property type="entry name" value="cytochro_C551"/>
    <property type="match status" value="1"/>
</dbReference>
<dbReference type="GO" id="GO:0020037">
    <property type="term" value="F:heme binding"/>
    <property type="evidence" value="ECO:0007669"/>
    <property type="project" value="InterPro"/>
</dbReference>
<organism evidence="10 11">
    <name type="scientific">Bacillus solimangrovi</name>
    <dbReference type="NCBI Taxonomy" id="1305675"/>
    <lineage>
        <taxon>Bacteria</taxon>
        <taxon>Bacillati</taxon>
        <taxon>Bacillota</taxon>
        <taxon>Bacilli</taxon>
        <taxon>Bacillales</taxon>
        <taxon>Bacillaceae</taxon>
        <taxon>Bacillus</taxon>
    </lineage>
</organism>
<evidence type="ECO:0000256" key="8">
    <source>
        <dbReference type="SAM" id="SignalP"/>
    </source>
</evidence>
<feature type="domain" description="Cytochrome c" evidence="9">
    <location>
        <begin position="45"/>
        <end position="118"/>
    </location>
</feature>
<proteinExistence type="predicted"/>
<evidence type="ECO:0000256" key="7">
    <source>
        <dbReference type="PIRSR" id="PIRSR000025-2"/>
    </source>
</evidence>
<feature type="binding site" description="axial binding residue" evidence="7">
    <location>
        <position position="97"/>
    </location>
    <ligand>
        <name>heme c</name>
        <dbReference type="ChEBI" id="CHEBI:61717"/>
    </ligand>
    <ligandPart>
        <name>Fe</name>
        <dbReference type="ChEBI" id="CHEBI:18248"/>
    </ligandPart>
</feature>
<comment type="PTM">
    <text evidence="6">Binds 1 heme c group covalently per subunit.</text>
</comment>
<dbReference type="PANTHER" id="PTHR37823:SF4">
    <property type="entry name" value="MENAQUINOL-CYTOCHROME C REDUCTASE CYTOCHROME B_C SUBUNIT"/>
    <property type="match status" value="1"/>
</dbReference>
<feature type="binding site" description="axial binding residue" evidence="7">
    <location>
        <position position="62"/>
    </location>
    <ligand>
        <name>heme c</name>
        <dbReference type="ChEBI" id="CHEBI:61717"/>
    </ligand>
    <ligandPart>
        <name>Fe</name>
        <dbReference type="ChEBI" id="CHEBI:18248"/>
    </ligandPart>
</feature>
<dbReference type="Pfam" id="PF13442">
    <property type="entry name" value="Cytochrome_CBB3"/>
    <property type="match status" value="1"/>
</dbReference>
<dbReference type="GO" id="GO:0009055">
    <property type="term" value="F:electron transfer activity"/>
    <property type="evidence" value="ECO:0007669"/>
    <property type="project" value="InterPro"/>
</dbReference>
<keyword evidence="11" id="KW-1185">Reference proteome</keyword>
<feature type="binding site" description="covalent" evidence="6">
    <location>
        <position position="58"/>
    </location>
    <ligand>
        <name>heme c</name>
        <dbReference type="ChEBI" id="CHEBI:61717"/>
    </ligand>
</feature>
<accession>A0A1E5LDP4</accession>
<dbReference type="STRING" id="1305675.BFG57_02785"/>
<dbReference type="GO" id="GO:0016020">
    <property type="term" value="C:membrane"/>
    <property type="evidence" value="ECO:0007669"/>
    <property type="project" value="InterPro"/>
</dbReference>
<keyword evidence="8" id="KW-0732">Signal</keyword>
<comment type="caution">
    <text evidence="10">The sequence shown here is derived from an EMBL/GenBank/DDBJ whole genome shotgun (WGS) entry which is preliminary data.</text>
</comment>
<reference evidence="10 11" key="1">
    <citation type="submission" date="2016-08" db="EMBL/GenBank/DDBJ databases">
        <title>Genome of Bacillus solimangrovi GH2-4.</title>
        <authorList>
            <person name="Lim S."/>
            <person name="Kim B.-C."/>
        </authorList>
    </citation>
    <scope>NUCLEOTIDE SEQUENCE [LARGE SCALE GENOMIC DNA]</scope>
    <source>
        <strain evidence="10 11">GH2-4</strain>
    </source>
</reference>
<evidence type="ECO:0000256" key="6">
    <source>
        <dbReference type="PIRSR" id="PIRSR000025-1"/>
    </source>
</evidence>
<dbReference type="GO" id="GO:0005506">
    <property type="term" value="F:iron ion binding"/>
    <property type="evidence" value="ECO:0007669"/>
    <property type="project" value="InterPro"/>
</dbReference>
<evidence type="ECO:0000313" key="10">
    <source>
        <dbReference type="EMBL" id="OEH92213.1"/>
    </source>
</evidence>
<evidence type="ECO:0000313" key="11">
    <source>
        <dbReference type="Proteomes" id="UP000095209"/>
    </source>
</evidence>
<name>A0A1E5LDP4_9BACI</name>
<keyword evidence="1" id="KW-0813">Transport</keyword>
<evidence type="ECO:0000256" key="1">
    <source>
        <dbReference type="ARBA" id="ARBA00022448"/>
    </source>
</evidence>
<keyword evidence="5 7" id="KW-0408">Iron</keyword>
<dbReference type="SUPFAM" id="SSF46626">
    <property type="entry name" value="Cytochrome c"/>
    <property type="match status" value="1"/>
</dbReference>
<feature type="signal peptide" evidence="8">
    <location>
        <begin position="1"/>
        <end position="20"/>
    </location>
</feature>
<feature type="binding site" description="covalent" evidence="6">
    <location>
        <position position="61"/>
    </location>
    <ligand>
        <name>heme c</name>
        <dbReference type="ChEBI" id="CHEBI:61717"/>
    </ligand>
</feature>
<dbReference type="PIRSF" id="PIRSF000025">
    <property type="entry name" value="Cytc_Bsub_c550"/>
    <property type="match status" value="1"/>
</dbReference>
<keyword evidence="3 7" id="KW-0479">Metal-binding</keyword>
<sequence length="118" mass="12098">MKKKLLTLFMGTALVLSACGGGEEVQEPVQEPEVEQPAGDEGAVVDTAGAEKLYQESCVSCHGQNLEGGVGPELTAVGASLSSEEILNIITNGQGSMPAGLLQGAEAEKVAAWLAEKK</sequence>
<gene>
    <name evidence="10" type="ORF">BFG57_02785</name>
</gene>